<dbReference type="InterPro" id="IPR000169">
    <property type="entry name" value="Pept_cys_AS"/>
</dbReference>
<dbReference type="Pfam" id="PF00648">
    <property type="entry name" value="Peptidase_C2"/>
    <property type="match status" value="1"/>
</dbReference>
<dbReference type="SUPFAM" id="SSF54001">
    <property type="entry name" value="Cysteine proteinases"/>
    <property type="match status" value="1"/>
</dbReference>
<dbReference type="CDD" id="cd00214">
    <property type="entry name" value="Calpain_III"/>
    <property type="match status" value="1"/>
</dbReference>
<name>A0AAD5MUY7_PARTN</name>
<dbReference type="InterPro" id="IPR022684">
    <property type="entry name" value="Calpain_cysteine_protease"/>
</dbReference>
<dbReference type="InterPro" id="IPR022683">
    <property type="entry name" value="Calpain_III"/>
</dbReference>
<dbReference type="CDD" id="cd00044">
    <property type="entry name" value="CysPc"/>
    <property type="match status" value="1"/>
</dbReference>
<dbReference type="PANTHER" id="PTHR10183:SF433">
    <property type="entry name" value="CALPAIN-A-RELATED"/>
    <property type="match status" value="1"/>
</dbReference>
<feature type="active site" evidence="5 6">
    <location>
        <position position="488"/>
    </location>
</feature>
<dbReference type="Gene3D" id="3.90.70.10">
    <property type="entry name" value="Cysteine proteinases"/>
    <property type="match status" value="1"/>
</dbReference>
<sequence>MSSEEEYDVEEPEEYEESEEVPGGDQYGYDYYEEEPEEAGYVDRGEYDDAYGEAQDYQDNPEIESPYEEECEPETESHDEQVEEDVELQSGEDEDLVAEESTISYAADTVADSGGADSSGGLGSVVQGVLDGFGGSNLGDIVGSISQIAGGGGGLTNLMSSGGMETIVEKMLGEAAHRFLGINPATGAIIGAIAGNLIFNMGGRGNSLTSIGKVILDNIISGKYKRDVRPFVPPVPTPGATTFGLDFYAERDRCLTNKILFEDPEFPASDRSLYYKAPPTQHVEWKRPGEIVDNPQLIVGEQSRFDVKQGALGDCWLLAAVANLTLRDELFYRVVPPDQSFTENYAGIFHFQFWRYGKWIDVVIDDLLPTVDGRLYYMHSHEHNEFWSALLEKAYAKITVSSNMGEGELVVFTDTKNISIYMGGTTAEALEDFTGGLTEFYDLRKTDKSTILAMMIRGFQMGSLFGCSIEADPNQKEAPLDNGLVRGHAYSITALHTIASRNGEIPIVRIRNPWGNSKEWNGAWSDGSPEWDDVDEQKRSEIGVEFAKDGEFWMSFDDFHSNFMQMEICNLSAAVMNEVSEMTGVNVTEYQHHLWEERAEDGEWSTQRGTAGGCANNPDTYAQNPQYGSYFVVTEDSVEHDGKCTVIVAVLQKYRREMRTIGKDSLPIGFAVYEVGSPSYGALDADFLLGRKPTARTRVFINMREVTCRFRVPAGHYVILPCTFEPNSDGEFLLRIYVNGKLQTSRLK</sequence>
<evidence type="ECO:0000313" key="10">
    <source>
        <dbReference type="EMBL" id="KAJ1354436.1"/>
    </source>
</evidence>
<evidence type="ECO:0000313" key="9">
    <source>
        <dbReference type="EMBL" id="KAJ1354394.1"/>
    </source>
</evidence>
<dbReference type="InterPro" id="IPR036213">
    <property type="entry name" value="Calpain_III_sf"/>
</dbReference>
<evidence type="ECO:0000259" key="8">
    <source>
        <dbReference type="PROSITE" id="PS50203"/>
    </source>
</evidence>
<dbReference type="PRINTS" id="PR00704">
    <property type="entry name" value="CALPAIN"/>
</dbReference>
<dbReference type="InterPro" id="IPR038765">
    <property type="entry name" value="Papain-like_cys_pep_sf"/>
</dbReference>
<accession>A0AAD5MUY7</accession>
<comment type="similarity">
    <text evidence="1">Belongs to the peptidase C2 family.</text>
</comment>
<dbReference type="GO" id="GO:0004198">
    <property type="term" value="F:calcium-dependent cysteine-type endopeptidase activity"/>
    <property type="evidence" value="ECO:0007669"/>
    <property type="project" value="InterPro"/>
</dbReference>
<keyword evidence="3 6" id="KW-0378">Hydrolase</keyword>
<dbReference type="SMART" id="SM00720">
    <property type="entry name" value="calpain_III"/>
    <property type="match status" value="1"/>
</dbReference>
<keyword evidence="11" id="KW-1185">Reference proteome</keyword>
<keyword evidence="4 6" id="KW-0788">Thiol protease</keyword>
<evidence type="ECO:0000256" key="7">
    <source>
        <dbReference type="SAM" id="MobiDB-lite"/>
    </source>
</evidence>
<dbReference type="InterPro" id="IPR001300">
    <property type="entry name" value="Peptidase_C2_calpain_cat"/>
</dbReference>
<feature type="compositionally biased region" description="Acidic residues" evidence="7">
    <location>
        <begin position="31"/>
        <end position="40"/>
    </location>
</feature>
<dbReference type="GO" id="GO:0005737">
    <property type="term" value="C:cytoplasm"/>
    <property type="evidence" value="ECO:0007669"/>
    <property type="project" value="TreeGrafter"/>
</dbReference>
<evidence type="ECO:0000256" key="1">
    <source>
        <dbReference type="ARBA" id="ARBA00007623"/>
    </source>
</evidence>
<dbReference type="PANTHER" id="PTHR10183">
    <property type="entry name" value="CALPAIN"/>
    <property type="match status" value="1"/>
</dbReference>
<organism evidence="10 11">
    <name type="scientific">Parelaphostrongylus tenuis</name>
    <name type="common">Meningeal worm</name>
    <dbReference type="NCBI Taxonomy" id="148309"/>
    <lineage>
        <taxon>Eukaryota</taxon>
        <taxon>Metazoa</taxon>
        <taxon>Ecdysozoa</taxon>
        <taxon>Nematoda</taxon>
        <taxon>Chromadorea</taxon>
        <taxon>Rhabditida</taxon>
        <taxon>Rhabditina</taxon>
        <taxon>Rhabditomorpha</taxon>
        <taxon>Strongyloidea</taxon>
        <taxon>Metastrongylidae</taxon>
        <taxon>Parelaphostrongylus</taxon>
    </lineage>
</organism>
<evidence type="ECO:0000256" key="6">
    <source>
        <dbReference type="PROSITE-ProRule" id="PRU00239"/>
    </source>
</evidence>
<evidence type="ECO:0000256" key="2">
    <source>
        <dbReference type="ARBA" id="ARBA00022670"/>
    </source>
</evidence>
<dbReference type="SUPFAM" id="SSF49758">
    <property type="entry name" value="Calpain large subunit, middle domain (domain III)"/>
    <property type="match status" value="1"/>
</dbReference>
<protein>
    <recommendedName>
        <fullName evidence="8">Calpain catalytic domain-containing protein</fullName>
    </recommendedName>
</protein>
<evidence type="ECO:0000313" key="11">
    <source>
        <dbReference type="Proteomes" id="UP001196413"/>
    </source>
</evidence>
<evidence type="ECO:0000256" key="4">
    <source>
        <dbReference type="ARBA" id="ARBA00022807"/>
    </source>
</evidence>
<feature type="compositionally biased region" description="Acidic residues" evidence="7">
    <location>
        <begin position="81"/>
        <end position="95"/>
    </location>
</feature>
<dbReference type="EMBL" id="JAHQIW010002052">
    <property type="protein sequence ID" value="KAJ1354394.1"/>
    <property type="molecule type" value="Genomic_DNA"/>
</dbReference>
<dbReference type="GO" id="GO:0006508">
    <property type="term" value="P:proteolysis"/>
    <property type="evidence" value="ECO:0007669"/>
    <property type="project" value="UniProtKB-KW"/>
</dbReference>
<dbReference type="Proteomes" id="UP001196413">
    <property type="component" value="Unassembled WGS sequence"/>
</dbReference>
<feature type="region of interest" description="Disordered" evidence="7">
    <location>
        <begin position="1"/>
        <end position="95"/>
    </location>
</feature>
<dbReference type="InterPro" id="IPR022682">
    <property type="entry name" value="Calpain_domain_III"/>
</dbReference>
<dbReference type="EMBL" id="JAHQIW010002083">
    <property type="protein sequence ID" value="KAJ1354436.1"/>
    <property type="molecule type" value="Genomic_DNA"/>
</dbReference>
<dbReference type="PROSITE" id="PS00139">
    <property type="entry name" value="THIOL_PROTEASE_CYS"/>
    <property type="match status" value="1"/>
</dbReference>
<feature type="compositionally biased region" description="Acidic residues" evidence="7">
    <location>
        <begin position="1"/>
        <end position="22"/>
    </location>
</feature>
<feature type="compositionally biased region" description="Acidic residues" evidence="7">
    <location>
        <begin position="59"/>
        <end position="74"/>
    </location>
</feature>
<dbReference type="AlphaFoldDB" id="A0AAD5MUY7"/>
<feature type="active site" evidence="5 6">
    <location>
        <position position="512"/>
    </location>
</feature>
<dbReference type="PROSITE" id="PS50203">
    <property type="entry name" value="CALPAIN_CAT"/>
    <property type="match status" value="1"/>
</dbReference>
<dbReference type="SMART" id="SM00230">
    <property type="entry name" value="CysPc"/>
    <property type="match status" value="1"/>
</dbReference>
<dbReference type="FunFam" id="3.90.70.10:FF:000001">
    <property type="entry name" value="Calpain-1 catalytic subunit"/>
    <property type="match status" value="1"/>
</dbReference>
<dbReference type="Pfam" id="PF01067">
    <property type="entry name" value="Calpain_III"/>
    <property type="match status" value="1"/>
</dbReference>
<dbReference type="Gene3D" id="2.60.120.380">
    <property type="match status" value="1"/>
</dbReference>
<feature type="domain" description="Calpain catalytic" evidence="8">
    <location>
        <begin position="260"/>
        <end position="572"/>
    </location>
</feature>
<keyword evidence="2 6" id="KW-0645">Protease</keyword>
<evidence type="ECO:0000256" key="3">
    <source>
        <dbReference type="ARBA" id="ARBA00022801"/>
    </source>
</evidence>
<reference evidence="10" key="1">
    <citation type="submission" date="2021-06" db="EMBL/GenBank/DDBJ databases">
        <title>Parelaphostrongylus tenuis whole genome reference sequence.</title>
        <authorList>
            <person name="Garwood T.J."/>
            <person name="Larsen P.A."/>
            <person name="Fountain-Jones N.M."/>
            <person name="Garbe J.R."/>
            <person name="Macchietto M.G."/>
            <person name="Kania S.A."/>
            <person name="Gerhold R.W."/>
            <person name="Richards J.E."/>
            <person name="Wolf T.M."/>
        </authorList>
    </citation>
    <scope>NUCLEOTIDE SEQUENCE</scope>
    <source>
        <strain evidence="10">MNPRO001-30</strain>
        <tissue evidence="10">Meninges</tissue>
    </source>
</reference>
<feature type="active site" evidence="5 6">
    <location>
        <position position="315"/>
    </location>
</feature>
<comment type="caution">
    <text evidence="10">The sequence shown here is derived from an EMBL/GenBank/DDBJ whole genome shotgun (WGS) entry which is preliminary data.</text>
</comment>
<dbReference type="InterPro" id="IPR033883">
    <property type="entry name" value="C2_III"/>
</dbReference>
<evidence type="ECO:0000256" key="5">
    <source>
        <dbReference type="PIRSR" id="PIRSR622684-1"/>
    </source>
</evidence>
<dbReference type="FunFam" id="2.60.120.380:FF:000002">
    <property type="entry name" value="calpain-3 isoform X1"/>
    <property type="match status" value="1"/>
</dbReference>
<proteinExistence type="inferred from homology"/>
<gene>
    <name evidence="9" type="ORF">KIN20_011320</name>
    <name evidence="10" type="ORF">KIN20_011371</name>
</gene>